<evidence type="ECO:0000313" key="4">
    <source>
        <dbReference type="EMBL" id="GFT13387.1"/>
    </source>
</evidence>
<protein>
    <submittedName>
        <fullName evidence="4">Uncharacterized protein</fullName>
    </submittedName>
</protein>
<dbReference type="AlphaFoldDB" id="A0A8X6NHG4"/>
<reference evidence="4" key="1">
    <citation type="submission" date="2020-08" db="EMBL/GenBank/DDBJ databases">
        <title>Multicomponent nature underlies the extraordinary mechanical properties of spider dragline silk.</title>
        <authorList>
            <person name="Kono N."/>
            <person name="Nakamura H."/>
            <person name="Mori M."/>
            <person name="Yoshida Y."/>
            <person name="Ohtoshi R."/>
            <person name="Malay A.D."/>
            <person name="Moran D.A.P."/>
            <person name="Tomita M."/>
            <person name="Numata K."/>
            <person name="Arakawa K."/>
        </authorList>
    </citation>
    <scope>NUCLEOTIDE SEQUENCE</scope>
</reference>
<comment type="caution">
    <text evidence="4">The sequence shown here is derived from an EMBL/GenBank/DDBJ whole genome shotgun (WGS) entry which is preliminary data.</text>
</comment>
<accession>A0A8X6NHG4</accession>
<feature type="signal peptide" evidence="3">
    <location>
        <begin position="1"/>
        <end position="24"/>
    </location>
</feature>
<dbReference type="OrthoDB" id="6417444at2759"/>
<proteinExistence type="predicted"/>
<organism evidence="4 5">
    <name type="scientific">Nephila pilipes</name>
    <name type="common">Giant wood spider</name>
    <name type="synonym">Nephila maculata</name>
    <dbReference type="NCBI Taxonomy" id="299642"/>
    <lineage>
        <taxon>Eukaryota</taxon>
        <taxon>Metazoa</taxon>
        <taxon>Ecdysozoa</taxon>
        <taxon>Arthropoda</taxon>
        <taxon>Chelicerata</taxon>
        <taxon>Arachnida</taxon>
        <taxon>Araneae</taxon>
        <taxon>Araneomorphae</taxon>
        <taxon>Entelegynae</taxon>
        <taxon>Araneoidea</taxon>
        <taxon>Nephilidae</taxon>
        <taxon>Nephila</taxon>
    </lineage>
</organism>
<dbReference type="EMBL" id="BMAW01057861">
    <property type="protein sequence ID" value="GFT13387.1"/>
    <property type="molecule type" value="Genomic_DNA"/>
</dbReference>
<evidence type="ECO:0000256" key="3">
    <source>
        <dbReference type="SAM" id="SignalP"/>
    </source>
</evidence>
<keyword evidence="2" id="KW-1133">Transmembrane helix</keyword>
<feature type="chain" id="PRO_5036501229" evidence="3">
    <location>
        <begin position="25"/>
        <end position="595"/>
    </location>
</feature>
<evidence type="ECO:0000313" key="5">
    <source>
        <dbReference type="Proteomes" id="UP000887013"/>
    </source>
</evidence>
<gene>
    <name evidence="4" type="primary">X975_02508</name>
    <name evidence="4" type="ORF">NPIL_256871</name>
</gene>
<keyword evidence="3" id="KW-0732">Signal</keyword>
<sequence>MNISKFFISRILICITICLTIVNGEKVKKKNNCENHLKAGNGSFVLPFEELCDNFVYHFKCSKNSSIVSITFTLDDSNYNETSHSGETRWIQVTFQEFSNVNLDAKSLVTVKKWIIKSKKDLLKQNEYYFSRSSELIITIKVYGDWSDNYLTFYYKEIEFRDYETRSSEEAGEISPWVYEEGRKYRPNCVSVFQITKSRDMNASSIHLVLNKLDIDEGIGEYLLIGAGNSLVHGPPPLFISSPQHNREFKINDENAYVVFVAASTRANYDGFNISWRYNGTKISVKEDNIISKHEDVSQSMPICIYNISAALAEFNQSNPFFEFREKLALISSEYAKNNSKHFKINSTQVHIFRVSGILPKDPQNEDLIEGALYVMVKIQGSKQGTAAFKWNQLEDILSYYSYFHSEGKRGFKINKCPDQPQKPRWTNVGFYAIVPVLCFLFLLIWTWKYNPLSNVFTKHKGIQAVPMEDNDSIIYSNAITVPTLYVTDDQNRRISVRDNESIYEEQDSNIENFNKMEFKKSFKHQSNIKESRSTRSSTRSSKKPEINQAYEEDEEHSVALQNIPKVQKPVKENGHEILRSQESLIKEIEDETQL</sequence>
<name>A0A8X6NHG4_NEPPI</name>
<feature type="region of interest" description="Disordered" evidence="1">
    <location>
        <begin position="525"/>
        <end position="565"/>
    </location>
</feature>
<keyword evidence="2" id="KW-0812">Transmembrane</keyword>
<evidence type="ECO:0000256" key="1">
    <source>
        <dbReference type="SAM" id="MobiDB-lite"/>
    </source>
</evidence>
<keyword evidence="5" id="KW-1185">Reference proteome</keyword>
<keyword evidence="2" id="KW-0472">Membrane</keyword>
<dbReference type="Proteomes" id="UP000887013">
    <property type="component" value="Unassembled WGS sequence"/>
</dbReference>
<evidence type="ECO:0000256" key="2">
    <source>
        <dbReference type="SAM" id="Phobius"/>
    </source>
</evidence>
<feature type="transmembrane region" description="Helical" evidence="2">
    <location>
        <begin position="429"/>
        <end position="448"/>
    </location>
</feature>